<accession>A0ACC2UH44</accession>
<evidence type="ECO:0000313" key="1">
    <source>
        <dbReference type="EMBL" id="KAJ9085712.1"/>
    </source>
</evidence>
<evidence type="ECO:0000313" key="2">
    <source>
        <dbReference type="Proteomes" id="UP001165960"/>
    </source>
</evidence>
<name>A0ACC2UH44_9FUNG</name>
<gene>
    <name evidence="1" type="ORF">DSO57_1011181</name>
</gene>
<reference evidence="1" key="1">
    <citation type="submission" date="2022-04" db="EMBL/GenBank/DDBJ databases">
        <title>Genome of the entomopathogenic fungus Entomophthora muscae.</title>
        <authorList>
            <person name="Elya C."/>
            <person name="Lovett B.R."/>
            <person name="Lee E."/>
            <person name="Macias A.M."/>
            <person name="Hajek A.E."/>
            <person name="De Bivort B.L."/>
            <person name="Kasson M.T."/>
            <person name="De Fine Licht H.H."/>
            <person name="Stajich J.E."/>
        </authorList>
    </citation>
    <scope>NUCLEOTIDE SEQUENCE</scope>
    <source>
        <strain evidence="1">Berkeley</strain>
    </source>
</reference>
<comment type="caution">
    <text evidence="1">The sequence shown here is derived from an EMBL/GenBank/DDBJ whole genome shotgun (WGS) entry which is preliminary data.</text>
</comment>
<proteinExistence type="predicted"/>
<keyword evidence="2" id="KW-1185">Reference proteome</keyword>
<dbReference type="EMBL" id="QTSX02000748">
    <property type="protein sequence ID" value="KAJ9085712.1"/>
    <property type="molecule type" value="Genomic_DNA"/>
</dbReference>
<protein>
    <submittedName>
        <fullName evidence="1">Uncharacterized protein</fullName>
    </submittedName>
</protein>
<sequence>MGGRNVSRMGASLAGSKYLIRNYRPWETPRELPRTVLALVWFFLCTFSTSLVNVHLDRTNPFLLPPLGHRLRLPDPLLDTFNPGYLRAQIPPDLPDTLVHIAPAIMLFRVVIGGKQSCWIFRQLGYIVGTAYLIRLIFVSMTILPNSNVNCLFHVGPSLLSDAVLVMLQMKQTCGDVVFSGHTIMFMSASLVWINNPLKNIDPNINRIINFITITFSFIGILSLVASAYHYTLDCVLSILTMSFMWTFYHYLVRQPHLDHTAISRLVNYIDGYRHHKQPPPPDNTDMV</sequence>
<dbReference type="Proteomes" id="UP001165960">
    <property type="component" value="Unassembled WGS sequence"/>
</dbReference>
<organism evidence="1 2">
    <name type="scientific">Entomophthora muscae</name>
    <dbReference type="NCBI Taxonomy" id="34485"/>
    <lineage>
        <taxon>Eukaryota</taxon>
        <taxon>Fungi</taxon>
        <taxon>Fungi incertae sedis</taxon>
        <taxon>Zoopagomycota</taxon>
        <taxon>Entomophthoromycotina</taxon>
        <taxon>Entomophthoromycetes</taxon>
        <taxon>Entomophthorales</taxon>
        <taxon>Entomophthoraceae</taxon>
        <taxon>Entomophthora</taxon>
    </lineage>
</organism>